<feature type="transmembrane region" description="Helical" evidence="1">
    <location>
        <begin position="45"/>
        <end position="71"/>
    </location>
</feature>
<evidence type="ECO:0008006" key="4">
    <source>
        <dbReference type="Google" id="ProtNLM"/>
    </source>
</evidence>
<sequence>MSILNATGGYLLARAGEIQAGLAPMDPVVSTPPGVGAKVDLILGYLMWIAGSVAVAAFIIGGISIMFLGMGRGGDGLQRAAEILIYVFVGAAVVGAASALAKF</sequence>
<reference evidence="2 3" key="1">
    <citation type="submission" date="2020-05" db="EMBL/GenBank/DDBJ databases">
        <title>Actinomyces sp. zg-325.</title>
        <authorList>
            <person name="Yang C."/>
        </authorList>
    </citation>
    <scope>NUCLEOTIDE SEQUENCE [LARGE SCALE GENOMIC DNA]</scope>
    <source>
        <strain evidence="3">zg-325</strain>
    </source>
</reference>
<keyword evidence="3" id="KW-1185">Reference proteome</keyword>
<evidence type="ECO:0000313" key="3">
    <source>
        <dbReference type="Proteomes" id="UP000504752"/>
    </source>
</evidence>
<accession>A0A6M8B890</accession>
<feature type="transmembrane region" description="Helical" evidence="1">
    <location>
        <begin position="83"/>
        <end position="101"/>
    </location>
</feature>
<name>A0A6M8B890_9ACTO</name>
<dbReference type="KEGG" id="amam:HPC72_03460"/>
<keyword evidence="1" id="KW-1133">Transmembrane helix</keyword>
<gene>
    <name evidence="2" type="ORF">HPC72_03460</name>
</gene>
<organism evidence="2 3">
    <name type="scientific">Actinomyces marmotae</name>
    <dbReference type="NCBI Taxonomy" id="2737173"/>
    <lineage>
        <taxon>Bacteria</taxon>
        <taxon>Bacillati</taxon>
        <taxon>Actinomycetota</taxon>
        <taxon>Actinomycetes</taxon>
        <taxon>Actinomycetales</taxon>
        <taxon>Actinomycetaceae</taxon>
        <taxon>Actinomyces</taxon>
    </lineage>
</organism>
<dbReference type="AlphaFoldDB" id="A0A6M8B890"/>
<protein>
    <recommendedName>
        <fullName evidence="4">Conjugal transfer protein TrbC</fullName>
    </recommendedName>
</protein>
<keyword evidence="1" id="KW-0812">Transmembrane</keyword>
<dbReference type="EMBL" id="CP053642">
    <property type="protein sequence ID" value="QKD79433.1"/>
    <property type="molecule type" value="Genomic_DNA"/>
</dbReference>
<dbReference type="Proteomes" id="UP000504752">
    <property type="component" value="Chromosome"/>
</dbReference>
<keyword evidence="1" id="KW-0472">Membrane</keyword>
<proteinExistence type="predicted"/>
<evidence type="ECO:0000256" key="1">
    <source>
        <dbReference type="SAM" id="Phobius"/>
    </source>
</evidence>
<evidence type="ECO:0000313" key="2">
    <source>
        <dbReference type="EMBL" id="QKD79433.1"/>
    </source>
</evidence>
<dbReference type="RefSeq" id="WP_159524650.1">
    <property type="nucleotide sequence ID" value="NZ_CP053642.1"/>
</dbReference>